<evidence type="ECO:0000259" key="2">
    <source>
        <dbReference type="Pfam" id="PF22422"/>
    </source>
</evidence>
<dbReference type="Pfam" id="PF14742">
    <property type="entry name" value="GDE_N_bis"/>
    <property type="match status" value="1"/>
</dbReference>
<dbReference type="Proteomes" id="UP001179121">
    <property type="component" value="Chromosome"/>
</dbReference>
<dbReference type="InterPro" id="IPR008928">
    <property type="entry name" value="6-hairpin_glycosidase_sf"/>
</dbReference>
<dbReference type="EMBL" id="OX365700">
    <property type="protein sequence ID" value="CAI4031395.1"/>
    <property type="molecule type" value="Genomic_DNA"/>
</dbReference>
<organism evidence="3 4">
    <name type="scientific">Nitrospira tepida</name>
    <dbReference type="NCBI Taxonomy" id="2973512"/>
    <lineage>
        <taxon>Bacteria</taxon>
        <taxon>Pseudomonadati</taxon>
        <taxon>Nitrospirota</taxon>
        <taxon>Nitrospiria</taxon>
        <taxon>Nitrospirales</taxon>
        <taxon>Nitrospiraceae</taxon>
        <taxon>Nitrospira</taxon>
    </lineage>
</organism>
<reference evidence="3" key="1">
    <citation type="submission" date="2022-10" db="EMBL/GenBank/DDBJ databases">
        <authorList>
            <person name="Koch H."/>
        </authorList>
    </citation>
    <scope>NUCLEOTIDE SEQUENCE</scope>
    <source>
        <strain evidence="3">DNF</strain>
    </source>
</reference>
<dbReference type="Gene3D" id="1.50.10.10">
    <property type="match status" value="1"/>
</dbReference>
<gene>
    <name evidence="3" type="ORF">DNFV4_01820</name>
</gene>
<evidence type="ECO:0000313" key="4">
    <source>
        <dbReference type="Proteomes" id="UP001179121"/>
    </source>
</evidence>
<name>A0AA86MYH8_9BACT</name>
<keyword evidence="4" id="KW-1185">Reference proteome</keyword>
<protein>
    <submittedName>
        <fullName evidence="3">Amylo-alpha-1,6-glucosidase</fullName>
    </submittedName>
</protein>
<feature type="domain" description="Mannosylglycerate hydrolase MGH1-like glycoside hydrolase" evidence="2">
    <location>
        <begin position="384"/>
        <end position="598"/>
    </location>
</feature>
<dbReference type="AlphaFoldDB" id="A0AA86MYH8"/>
<sequence>MSAARFENAIVLKNGNLFLVTDANGAIPLKEKHGFGLYYQDCRVLNGFEIRLSGSPPLIVSSKAPTGTMAELTFTNPRIQGRDGRLIPRQVLAIRSHRLVQDNPPAIRERLLFQNLAGHHAEFTVSLSFRPSFEDIMAVRGFPQHLGNLFAPVWEGGPLYIVYEGKDRLYRGLAIHFDPMPDATDTTNASFNIKLASQETKELRLSQFVTFSSERPDARKPVSEPVDFSRVASDLAHTSETWMGSITRIVSDNAVVDHVLTRALLDLRLLQTKIDDLTFYAAGAPWFVTLFGRDSVIAALQTLAFDSSVAEQTLRLLAKYQGQRYDDWRDEEPGKILHELRTGELARLGLVPHTPYYGTVDATPLFLILLAQHAAWTGTLNLFEELRESVERAIAWIETNQERHGHGYVTYQSRSPAPLANQGWKDSGDAIVHADGSLAVPPIALAEVQGYVYRAKRQIAGLYERVGETMRAGRLKREAEELRTRFNRDFWLPDKGIYALALQGDGTPCSVVSSNPGQALWGGIVSGNKAGRTVDRLMAPDMFSGWGVRTLSERERAYDPLGYHVGTVWPHDNSLIAAGCRRYGFDQAGLDIMTGLFDAARHFNGYRLPELFAGVDRVNHHDPMWYPAANPPQAWAAGAIPYLFEIMLGLIPDGLDHRLRIVRPVLPGFLDELEVRELKVGGAEVELRFRRGPEQAINVDVLRVEGHLDILVEGTFPLSPRHREQVECDCTSGVTRHSPGSPRGLLVWRGAAVRAGGGVRR</sequence>
<accession>A0AA86MYH8</accession>
<dbReference type="InterPro" id="IPR012341">
    <property type="entry name" value="6hp_glycosidase-like_sf"/>
</dbReference>
<dbReference type="KEGG" id="nti:DNFV4_01820"/>
<evidence type="ECO:0000313" key="3">
    <source>
        <dbReference type="EMBL" id="CAI4031395.1"/>
    </source>
</evidence>
<dbReference type="RefSeq" id="WP_289268315.1">
    <property type="nucleotide sequence ID" value="NZ_OX365700.1"/>
</dbReference>
<dbReference type="Pfam" id="PF22422">
    <property type="entry name" value="MGH1-like_GH"/>
    <property type="match status" value="1"/>
</dbReference>
<proteinExistence type="predicted"/>
<dbReference type="InterPro" id="IPR054491">
    <property type="entry name" value="MGH1-like_GH"/>
</dbReference>
<feature type="domain" description="Putative glycogen debranching enzyme N-terminal" evidence="1">
    <location>
        <begin position="12"/>
        <end position="205"/>
    </location>
</feature>
<dbReference type="InterPro" id="IPR032856">
    <property type="entry name" value="GDE_N_bis"/>
</dbReference>
<dbReference type="GO" id="GO:0005975">
    <property type="term" value="P:carbohydrate metabolic process"/>
    <property type="evidence" value="ECO:0007669"/>
    <property type="project" value="InterPro"/>
</dbReference>
<dbReference type="SUPFAM" id="SSF48208">
    <property type="entry name" value="Six-hairpin glycosidases"/>
    <property type="match status" value="1"/>
</dbReference>
<evidence type="ECO:0000259" key="1">
    <source>
        <dbReference type="Pfam" id="PF14742"/>
    </source>
</evidence>